<dbReference type="InterPro" id="IPR032815">
    <property type="entry name" value="S8_pro-domain"/>
</dbReference>
<dbReference type="PROSITE" id="PS00138">
    <property type="entry name" value="SUBTILASE_SER"/>
    <property type="match status" value="1"/>
</dbReference>
<feature type="signal peptide" evidence="13">
    <location>
        <begin position="1"/>
        <end position="21"/>
    </location>
</feature>
<dbReference type="FunFam" id="3.30.70.850:FF:000001">
    <property type="entry name" value="Proprotein convertase subtilisin/kexin type 5"/>
    <property type="match status" value="1"/>
</dbReference>
<dbReference type="InterPro" id="IPR008979">
    <property type="entry name" value="Galactose-bd-like_sf"/>
</dbReference>
<dbReference type="Proteomes" id="UP000887568">
    <property type="component" value="Unplaced"/>
</dbReference>
<dbReference type="GeneID" id="119730382"/>
<evidence type="ECO:0000256" key="7">
    <source>
        <dbReference type="ARBA" id="ARBA00023145"/>
    </source>
</evidence>
<evidence type="ECO:0000256" key="5">
    <source>
        <dbReference type="ARBA" id="ARBA00022801"/>
    </source>
</evidence>
<dbReference type="Pfam" id="PF16470">
    <property type="entry name" value="S8_pro-domain"/>
    <property type="match status" value="1"/>
</dbReference>
<dbReference type="OMA" id="ASHDFND"/>
<dbReference type="GO" id="GO:0016485">
    <property type="term" value="P:protein processing"/>
    <property type="evidence" value="ECO:0007669"/>
    <property type="project" value="TreeGrafter"/>
</dbReference>
<dbReference type="InterPro" id="IPR038466">
    <property type="entry name" value="S8_pro-domain_sf"/>
</dbReference>
<dbReference type="OrthoDB" id="300641at2759"/>
<evidence type="ECO:0000259" key="14">
    <source>
        <dbReference type="PROSITE" id="PS51829"/>
    </source>
</evidence>
<dbReference type="InterPro" id="IPR036852">
    <property type="entry name" value="Peptidase_S8/S53_dom_sf"/>
</dbReference>
<feature type="chain" id="PRO_5037800736" description="P/Homo B domain-containing protein" evidence="13">
    <location>
        <begin position="22"/>
        <end position="768"/>
    </location>
</feature>
<dbReference type="InterPro" id="IPR034182">
    <property type="entry name" value="Kexin/furin"/>
</dbReference>
<dbReference type="Gene3D" id="3.30.70.850">
    <property type="entry name" value="Peptidase S8, pro-domain"/>
    <property type="match status" value="1"/>
</dbReference>
<dbReference type="SUPFAM" id="SSF52743">
    <property type="entry name" value="Subtilisin-like"/>
    <property type="match status" value="1"/>
</dbReference>
<dbReference type="FunFam" id="3.40.50.200:FF:000021">
    <property type="entry name" value="Proprotein convertase subtilisin/kexin type 5a"/>
    <property type="match status" value="1"/>
</dbReference>
<dbReference type="SUPFAM" id="SSF54897">
    <property type="entry name" value="Protease propeptides/inhibitors"/>
    <property type="match status" value="1"/>
</dbReference>
<keyword evidence="8" id="KW-1015">Disulfide bond</keyword>
<evidence type="ECO:0000256" key="13">
    <source>
        <dbReference type="SAM" id="SignalP"/>
    </source>
</evidence>
<keyword evidence="2 11" id="KW-0645">Protease</keyword>
<dbReference type="PROSITE" id="PS00137">
    <property type="entry name" value="SUBTILASE_HIS"/>
    <property type="match status" value="1"/>
</dbReference>
<feature type="domain" description="P/Homo B" evidence="14">
    <location>
        <begin position="477"/>
        <end position="622"/>
    </location>
</feature>
<evidence type="ECO:0000256" key="9">
    <source>
        <dbReference type="ARBA" id="ARBA00023180"/>
    </source>
</evidence>
<dbReference type="PANTHER" id="PTHR42884:SF23">
    <property type="entry name" value="FURIN-LIKE PROTEASE 2"/>
    <property type="match status" value="1"/>
</dbReference>
<dbReference type="InterPro" id="IPR023827">
    <property type="entry name" value="Peptidase_S8_Asp-AS"/>
</dbReference>
<evidence type="ECO:0000256" key="1">
    <source>
        <dbReference type="ARBA" id="ARBA00005325"/>
    </source>
</evidence>
<keyword evidence="4 13" id="KW-0732">Signal</keyword>
<feature type="region of interest" description="Disordered" evidence="12">
    <location>
        <begin position="728"/>
        <end position="750"/>
    </location>
</feature>
<accession>A0A914A6Y3</accession>
<dbReference type="GO" id="GO:0004252">
    <property type="term" value="F:serine-type endopeptidase activity"/>
    <property type="evidence" value="ECO:0007669"/>
    <property type="project" value="UniProtKB-UniRule"/>
</dbReference>
<dbReference type="PANTHER" id="PTHR42884">
    <property type="entry name" value="PROPROTEIN CONVERTASE SUBTILISIN/KEXIN-RELATED"/>
    <property type="match status" value="1"/>
</dbReference>
<dbReference type="GO" id="GO:0005802">
    <property type="term" value="C:trans-Golgi network"/>
    <property type="evidence" value="ECO:0007669"/>
    <property type="project" value="TreeGrafter"/>
</dbReference>
<dbReference type="RefSeq" id="XP_038059176.1">
    <property type="nucleotide sequence ID" value="XM_038203248.1"/>
</dbReference>
<feature type="compositionally biased region" description="Basic and acidic residues" evidence="12">
    <location>
        <begin position="737"/>
        <end position="750"/>
    </location>
</feature>
<evidence type="ECO:0000256" key="11">
    <source>
        <dbReference type="PROSITE-ProRule" id="PRU01240"/>
    </source>
</evidence>
<dbReference type="CDD" id="cd04059">
    <property type="entry name" value="Peptidases_S8_Protein_convertases_Kexins_Furin-like"/>
    <property type="match status" value="1"/>
</dbReference>
<dbReference type="InterPro" id="IPR023828">
    <property type="entry name" value="Peptidase_S8_Ser-AS"/>
</dbReference>
<dbReference type="SUPFAM" id="SSF49785">
    <property type="entry name" value="Galactose-binding domain-like"/>
    <property type="match status" value="1"/>
</dbReference>
<dbReference type="InterPro" id="IPR002884">
    <property type="entry name" value="P_dom"/>
</dbReference>
<sequence>MALRFLSFVLLALTGLLCGAAVTDDREDRMFHNEWAVEVRGGERVAREVADEYGFTFVRKIGTLENMYRLEKDNHHRRSRREAVDVTSLLKEDARVSWVEQQETHYHEKRDTVAVAHDRTGDDYVPPFNDPRFPDQWYLHNDGQNDATPGVDMNLAPVWKLGIMGQGVVVSVVDDGVDGTHPDLKANYDPDASWDFNGNDSNPHPDDRIEKGGKNNHGTRCAGEIAAEADNGICGVGAAPKAGIGGIRFLDGDVTDSMEADALTYANQHIDIYSCCWGPSDNGKTMREPGKLMTEALAQGCREGRGGKGSIYMWASGNGGHNDDDCGADAYVGNIHTISVGSINDKGESVYFMESCPSTMGVILSGGMNDRSTKSEMMKRQNLVITTDIHDKCIDTFIGTSSAAPLGAGLMALVLQANPNLTWRDVQHVVVNGANIPNTVESGWHVNGAGFHVNEMFGFGMLDAGKMVELALTWQNVGEQRICEEPVHEINKSVLQGMAHSVHLRVNCPQITKLEHVKVRISFQARRRGDVSLTLSSPFGTPSELLSRRRNDNSSDEVKNFPFMSVRNWGENPTGTWVFELMHHFTPAGVQPKPKWPDIPRQHDNVVDLKDIQLILYGTGDDDRSPNTNAVSTEHTGKLDSEDVVDIFNDEQKANEEIVVDLDDLADGVKPPPNTAHNLDKHDKDVINTGQFDQVLQDPEIRSLIHEMYVHKKAEALRKLAAKRLQKDKRYQSQWQRSHDRSHDLEESSREALEEVLEVLHDVGKQDD</sequence>
<dbReference type="InterPro" id="IPR000209">
    <property type="entry name" value="Peptidase_S8/S53_dom"/>
</dbReference>
<feature type="region of interest" description="Disordered" evidence="12">
    <location>
        <begin position="181"/>
        <end position="215"/>
    </location>
</feature>
<dbReference type="Gene3D" id="2.60.120.260">
    <property type="entry name" value="Galactose-binding domain-like"/>
    <property type="match status" value="1"/>
</dbReference>
<evidence type="ECO:0000313" key="15">
    <source>
        <dbReference type="EnsemblMetazoa" id="XP_038059176.1"/>
    </source>
</evidence>
<keyword evidence="9" id="KW-0325">Glycoprotein</keyword>
<feature type="compositionally biased region" description="Basic and acidic residues" evidence="12">
    <location>
        <begin position="203"/>
        <end position="213"/>
    </location>
</feature>
<dbReference type="InterPro" id="IPR022398">
    <property type="entry name" value="Peptidase_S8_His-AS"/>
</dbReference>
<evidence type="ECO:0000256" key="8">
    <source>
        <dbReference type="ARBA" id="ARBA00023157"/>
    </source>
</evidence>
<evidence type="ECO:0000256" key="10">
    <source>
        <dbReference type="PIRSR" id="PIRSR615500-1"/>
    </source>
</evidence>
<feature type="active site" description="Charge relay system" evidence="10 11">
    <location>
        <position position="217"/>
    </location>
</feature>
<evidence type="ECO:0000256" key="4">
    <source>
        <dbReference type="ARBA" id="ARBA00022729"/>
    </source>
</evidence>
<name>A0A914A6Y3_PATMI</name>
<organism evidence="15 16">
    <name type="scientific">Patiria miniata</name>
    <name type="common">Bat star</name>
    <name type="synonym">Asterina miniata</name>
    <dbReference type="NCBI Taxonomy" id="46514"/>
    <lineage>
        <taxon>Eukaryota</taxon>
        <taxon>Metazoa</taxon>
        <taxon>Echinodermata</taxon>
        <taxon>Eleutherozoa</taxon>
        <taxon>Asterozoa</taxon>
        <taxon>Asteroidea</taxon>
        <taxon>Valvatacea</taxon>
        <taxon>Valvatida</taxon>
        <taxon>Asterinidae</taxon>
        <taxon>Patiria</taxon>
    </lineage>
</organism>
<evidence type="ECO:0000256" key="12">
    <source>
        <dbReference type="SAM" id="MobiDB-lite"/>
    </source>
</evidence>
<dbReference type="AlphaFoldDB" id="A0A914A6Y3"/>
<dbReference type="GO" id="GO:0000139">
    <property type="term" value="C:Golgi membrane"/>
    <property type="evidence" value="ECO:0007669"/>
    <property type="project" value="TreeGrafter"/>
</dbReference>
<dbReference type="EnsemblMetazoa" id="XM_038203248.1">
    <property type="protein sequence ID" value="XP_038059176.1"/>
    <property type="gene ID" value="LOC119730382"/>
</dbReference>
<dbReference type="PROSITE" id="PS51829">
    <property type="entry name" value="P_HOMO_B"/>
    <property type="match status" value="1"/>
</dbReference>
<evidence type="ECO:0000256" key="2">
    <source>
        <dbReference type="ARBA" id="ARBA00022670"/>
    </source>
</evidence>
<dbReference type="PROSITE" id="PS00136">
    <property type="entry name" value="SUBTILASE_ASP"/>
    <property type="match status" value="1"/>
</dbReference>
<dbReference type="PROSITE" id="PS51892">
    <property type="entry name" value="SUBTILASE"/>
    <property type="match status" value="1"/>
</dbReference>
<comment type="similarity">
    <text evidence="1">Belongs to the peptidase S8 family. Furin subfamily.</text>
</comment>
<dbReference type="Gene3D" id="3.40.50.200">
    <property type="entry name" value="Peptidase S8/S53 domain"/>
    <property type="match status" value="1"/>
</dbReference>
<evidence type="ECO:0000313" key="16">
    <source>
        <dbReference type="Proteomes" id="UP000887568"/>
    </source>
</evidence>
<evidence type="ECO:0000256" key="3">
    <source>
        <dbReference type="ARBA" id="ARBA00022685"/>
    </source>
</evidence>
<keyword evidence="5 11" id="KW-0378">Hydrolase</keyword>
<keyword evidence="7" id="KW-0865">Zymogen</keyword>
<feature type="active site" description="Charge relay system" evidence="10 11">
    <location>
        <position position="174"/>
    </location>
</feature>
<proteinExistence type="inferred from homology"/>
<dbReference type="Pfam" id="PF01483">
    <property type="entry name" value="P_proprotein"/>
    <property type="match status" value="1"/>
</dbReference>
<evidence type="ECO:0000256" key="6">
    <source>
        <dbReference type="ARBA" id="ARBA00022825"/>
    </source>
</evidence>
<dbReference type="PRINTS" id="PR00723">
    <property type="entry name" value="SUBTILISIN"/>
</dbReference>
<dbReference type="InterPro" id="IPR015500">
    <property type="entry name" value="Peptidase_S8_subtilisin-rel"/>
</dbReference>
<keyword evidence="16" id="KW-1185">Reference proteome</keyword>
<feature type="active site" description="Charge relay system" evidence="10 11">
    <location>
        <position position="401"/>
    </location>
</feature>
<protein>
    <recommendedName>
        <fullName evidence="14">P/Homo B domain-containing protein</fullName>
    </recommendedName>
</protein>
<reference evidence="15" key="1">
    <citation type="submission" date="2022-11" db="UniProtKB">
        <authorList>
            <consortium name="EnsemblMetazoa"/>
        </authorList>
    </citation>
    <scope>IDENTIFICATION</scope>
</reference>
<keyword evidence="6 11" id="KW-0720">Serine protease</keyword>
<keyword evidence="3" id="KW-0165">Cleavage on pair of basic residues</keyword>
<dbReference type="Pfam" id="PF00082">
    <property type="entry name" value="Peptidase_S8"/>
    <property type="match status" value="1"/>
</dbReference>